<keyword evidence="3" id="KW-1185">Reference proteome</keyword>
<organism evidence="2 3">
    <name type="scientific">Ancylostoma ceylanicum</name>
    <dbReference type="NCBI Taxonomy" id="53326"/>
    <lineage>
        <taxon>Eukaryota</taxon>
        <taxon>Metazoa</taxon>
        <taxon>Ecdysozoa</taxon>
        <taxon>Nematoda</taxon>
        <taxon>Chromadorea</taxon>
        <taxon>Rhabditida</taxon>
        <taxon>Rhabditina</taxon>
        <taxon>Rhabditomorpha</taxon>
        <taxon>Strongyloidea</taxon>
        <taxon>Ancylostomatidae</taxon>
        <taxon>Ancylostomatinae</taxon>
        <taxon>Ancylostoma</taxon>
    </lineage>
</organism>
<keyword evidence="1" id="KW-0472">Membrane</keyword>
<gene>
    <name evidence="2" type="primary">Acey_s0017.g3305</name>
    <name evidence="2" type="ORF">Y032_0017g3305</name>
</gene>
<evidence type="ECO:0000313" key="2">
    <source>
        <dbReference type="EMBL" id="EYC22364.1"/>
    </source>
</evidence>
<protein>
    <submittedName>
        <fullName evidence="2">Uncharacterized protein</fullName>
    </submittedName>
</protein>
<name>A0A016V3V9_9BILA</name>
<evidence type="ECO:0000313" key="3">
    <source>
        <dbReference type="Proteomes" id="UP000024635"/>
    </source>
</evidence>
<dbReference type="Proteomes" id="UP000024635">
    <property type="component" value="Unassembled WGS sequence"/>
</dbReference>
<feature type="transmembrane region" description="Helical" evidence="1">
    <location>
        <begin position="15"/>
        <end position="37"/>
    </location>
</feature>
<comment type="caution">
    <text evidence="2">The sequence shown here is derived from an EMBL/GenBank/DDBJ whole genome shotgun (WGS) entry which is preliminary data.</text>
</comment>
<evidence type="ECO:0000256" key="1">
    <source>
        <dbReference type="SAM" id="Phobius"/>
    </source>
</evidence>
<keyword evidence="1" id="KW-0812">Transmembrane</keyword>
<keyword evidence="1" id="KW-1133">Transmembrane helix</keyword>
<dbReference type="AlphaFoldDB" id="A0A016V3V9"/>
<dbReference type="EMBL" id="JARK01001353">
    <property type="protein sequence ID" value="EYC22364.1"/>
    <property type="molecule type" value="Genomic_DNA"/>
</dbReference>
<dbReference type="OrthoDB" id="8195004at2759"/>
<sequence length="256" mass="29903">MVPLYPIHFTCETTYSSVFGTLQLLFNLYLSGLFLAVSHRYHTGQSRCYSFSFHKNNKNKKHLKSYRRVHCQTEGFHVPVDVVDEEFLSDPCMLPHHCIPRKWTTTHGERFLYQRLQEVRKDPKFVESPVRRLWQDLLNAFPEMSHLTLQEVHQLMDEYRGPGYEKRRRRIAKPGLYIYDYKETIKKAFDNGLVALVTVGIHNLPPEALGEHGQLHTIHGVCNGGIDVPLVHVLTEKKNQKVYERILALVKQTHNN</sequence>
<reference evidence="3" key="1">
    <citation type="journal article" date="2015" name="Nat. Genet.">
        <title>The genome and transcriptome of the zoonotic hookworm Ancylostoma ceylanicum identify infection-specific gene families.</title>
        <authorList>
            <person name="Schwarz E.M."/>
            <person name="Hu Y."/>
            <person name="Antoshechkin I."/>
            <person name="Miller M.M."/>
            <person name="Sternberg P.W."/>
            <person name="Aroian R.V."/>
        </authorList>
    </citation>
    <scope>NUCLEOTIDE SEQUENCE</scope>
    <source>
        <strain evidence="3">HY135</strain>
    </source>
</reference>
<accession>A0A016V3V9</accession>
<proteinExistence type="predicted"/>